<organism evidence="1 2">
    <name type="scientific">Parelaphostrongylus tenuis</name>
    <name type="common">Meningeal worm</name>
    <dbReference type="NCBI Taxonomy" id="148309"/>
    <lineage>
        <taxon>Eukaryota</taxon>
        <taxon>Metazoa</taxon>
        <taxon>Ecdysozoa</taxon>
        <taxon>Nematoda</taxon>
        <taxon>Chromadorea</taxon>
        <taxon>Rhabditida</taxon>
        <taxon>Rhabditina</taxon>
        <taxon>Rhabditomorpha</taxon>
        <taxon>Strongyloidea</taxon>
        <taxon>Metastrongylidae</taxon>
        <taxon>Parelaphostrongylus</taxon>
    </lineage>
</organism>
<evidence type="ECO:0000313" key="2">
    <source>
        <dbReference type="Proteomes" id="UP001196413"/>
    </source>
</evidence>
<comment type="caution">
    <text evidence="1">The sequence shown here is derived from an EMBL/GenBank/DDBJ whole genome shotgun (WGS) entry which is preliminary data.</text>
</comment>
<proteinExistence type="predicted"/>
<dbReference type="AlphaFoldDB" id="A0AAD5M0W7"/>
<keyword evidence="2" id="KW-1185">Reference proteome</keyword>
<accession>A0AAD5M0W7</accession>
<evidence type="ECO:0000313" key="1">
    <source>
        <dbReference type="EMBL" id="KAJ1350085.1"/>
    </source>
</evidence>
<protein>
    <submittedName>
        <fullName evidence="1">Uncharacterized protein</fullName>
    </submittedName>
</protein>
<sequence>MNTLHDKNKCMTYLLTYNFEWTLDIYAKAVQIHQAVGDFCGTTVKLVILRMTLIQELSTSGDRSDYFN</sequence>
<dbReference type="Proteomes" id="UP001196413">
    <property type="component" value="Unassembled WGS sequence"/>
</dbReference>
<gene>
    <name evidence="1" type="ORF">KIN20_005798</name>
</gene>
<dbReference type="EMBL" id="JAHQIW010000798">
    <property type="protein sequence ID" value="KAJ1350085.1"/>
    <property type="molecule type" value="Genomic_DNA"/>
</dbReference>
<reference evidence="1" key="1">
    <citation type="submission" date="2021-06" db="EMBL/GenBank/DDBJ databases">
        <title>Parelaphostrongylus tenuis whole genome reference sequence.</title>
        <authorList>
            <person name="Garwood T.J."/>
            <person name="Larsen P.A."/>
            <person name="Fountain-Jones N.M."/>
            <person name="Garbe J.R."/>
            <person name="Macchietto M.G."/>
            <person name="Kania S.A."/>
            <person name="Gerhold R.W."/>
            <person name="Richards J.E."/>
            <person name="Wolf T.M."/>
        </authorList>
    </citation>
    <scope>NUCLEOTIDE SEQUENCE</scope>
    <source>
        <strain evidence="1">MNPRO001-30</strain>
        <tissue evidence="1">Meninges</tissue>
    </source>
</reference>
<name>A0AAD5M0W7_PARTN</name>